<dbReference type="RefSeq" id="WP_307226530.1">
    <property type="nucleotide sequence ID" value="NZ_JAUSTT010000002.1"/>
</dbReference>
<feature type="domain" description="HIT" evidence="2">
    <location>
        <begin position="5"/>
        <end position="112"/>
    </location>
</feature>
<organism evidence="3 4">
    <name type="scientific">Bacillus chungangensis</name>
    <dbReference type="NCBI Taxonomy" id="587633"/>
    <lineage>
        <taxon>Bacteria</taxon>
        <taxon>Bacillati</taxon>
        <taxon>Bacillota</taxon>
        <taxon>Bacilli</taxon>
        <taxon>Bacillales</taxon>
        <taxon>Bacillaceae</taxon>
        <taxon>Bacillus</taxon>
    </lineage>
</organism>
<evidence type="ECO:0000313" key="4">
    <source>
        <dbReference type="Proteomes" id="UP001223586"/>
    </source>
</evidence>
<reference evidence="3 4" key="1">
    <citation type="submission" date="2023-07" db="EMBL/GenBank/DDBJ databases">
        <title>Genomic Encyclopedia of Type Strains, Phase IV (KMG-IV): sequencing the most valuable type-strain genomes for metagenomic binning, comparative biology and taxonomic classification.</title>
        <authorList>
            <person name="Goeker M."/>
        </authorList>
    </citation>
    <scope>NUCLEOTIDE SEQUENCE [LARGE SCALE GENOMIC DNA]</scope>
    <source>
        <strain evidence="3 4">DSM 23837</strain>
    </source>
</reference>
<dbReference type="SUPFAM" id="SSF54197">
    <property type="entry name" value="HIT-like"/>
    <property type="match status" value="1"/>
</dbReference>
<name>A0ABT9WNV1_9BACI</name>
<comment type="caution">
    <text evidence="3">The sequence shown here is derived from an EMBL/GenBank/DDBJ whole genome shotgun (WGS) entry which is preliminary data.</text>
</comment>
<dbReference type="InterPro" id="IPR039384">
    <property type="entry name" value="HINT"/>
</dbReference>
<sequence>MNNCVFCKIIKEELPAAKVFENEHVLAFLDISQATKGHTLIIPKVHQENIYTLTPDVASNLFEVVPTIAKAIKSAFQPRGMNLINNNEAFADQSVFHYHLHLIPRYDANDGFSTKWKNFQAQYSTEDLKSLAAAIQKQIEFFS</sequence>
<dbReference type="InterPro" id="IPR036265">
    <property type="entry name" value="HIT-like_sf"/>
</dbReference>
<proteinExistence type="predicted"/>
<dbReference type="PROSITE" id="PS00892">
    <property type="entry name" value="HIT_1"/>
    <property type="match status" value="1"/>
</dbReference>
<dbReference type="PANTHER" id="PTHR46648:SF1">
    <property type="entry name" value="ADENOSINE 5'-MONOPHOSPHORAMIDASE HNT1"/>
    <property type="match status" value="1"/>
</dbReference>
<dbReference type="InterPro" id="IPR001310">
    <property type="entry name" value="Histidine_triad_HIT"/>
</dbReference>
<accession>A0ABT9WNV1</accession>
<dbReference type="CDD" id="cd01277">
    <property type="entry name" value="HINT_subgroup"/>
    <property type="match status" value="1"/>
</dbReference>
<dbReference type="Proteomes" id="UP001223586">
    <property type="component" value="Unassembled WGS sequence"/>
</dbReference>
<dbReference type="InterPro" id="IPR019808">
    <property type="entry name" value="Histidine_triad_CS"/>
</dbReference>
<evidence type="ECO:0000256" key="1">
    <source>
        <dbReference type="PROSITE-ProRule" id="PRU00464"/>
    </source>
</evidence>
<feature type="short sequence motif" description="Histidine triad motif" evidence="1">
    <location>
        <begin position="97"/>
        <end position="101"/>
    </location>
</feature>
<dbReference type="Pfam" id="PF01230">
    <property type="entry name" value="HIT"/>
    <property type="match status" value="1"/>
</dbReference>
<dbReference type="PRINTS" id="PR00332">
    <property type="entry name" value="HISTRIAD"/>
</dbReference>
<evidence type="ECO:0000313" key="3">
    <source>
        <dbReference type="EMBL" id="MDQ0174784.1"/>
    </source>
</evidence>
<protein>
    <submittedName>
        <fullName evidence="3">Histidine triad (HIT) family protein</fullName>
    </submittedName>
</protein>
<dbReference type="PROSITE" id="PS51084">
    <property type="entry name" value="HIT_2"/>
    <property type="match status" value="1"/>
</dbReference>
<dbReference type="Gene3D" id="3.30.428.10">
    <property type="entry name" value="HIT-like"/>
    <property type="match status" value="1"/>
</dbReference>
<dbReference type="EMBL" id="JAUSTT010000002">
    <property type="protein sequence ID" value="MDQ0174784.1"/>
    <property type="molecule type" value="Genomic_DNA"/>
</dbReference>
<keyword evidence="4" id="KW-1185">Reference proteome</keyword>
<evidence type="ECO:0000259" key="2">
    <source>
        <dbReference type="PROSITE" id="PS51084"/>
    </source>
</evidence>
<dbReference type="InterPro" id="IPR011146">
    <property type="entry name" value="HIT-like"/>
</dbReference>
<dbReference type="PANTHER" id="PTHR46648">
    <property type="entry name" value="HIT FAMILY PROTEIN 1"/>
    <property type="match status" value="1"/>
</dbReference>
<gene>
    <name evidence="3" type="ORF">J2S08_000617</name>
</gene>